<proteinExistence type="predicted"/>
<reference evidence="4" key="1">
    <citation type="journal article" date="2020" name="Genome Biol.">
        <title>Gamete binning: chromosome-level and haplotype-resolved genome assembly enabled by high-throughput single-cell sequencing of gamete genomes.</title>
        <authorList>
            <person name="Campoy J.A."/>
            <person name="Sun H."/>
            <person name="Goel M."/>
            <person name="Jiao W.-B."/>
            <person name="Folz-Donahue K."/>
            <person name="Wang N."/>
            <person name="Rubio M."/>
            <person name="Liu C."/>
            <person name="Kukat C."/>
            <person name="Ruiz D."/>
            <person name="Huettel B."/>
            <person name="Schneeberger K."/>
        </authorList>
    </citation>
    <scope>NUCLEOTIDE SEQUENCE [LARGE SCALE GENOMIC DNA]</scope>
    <source>
        <strain evidence="4">cv. Rojo Pasion</strain>
    </source>
</reference>
<evidence type="ECO:0000313" key="1">
    <source>
        <dbReference type="EMBL" id="CAB4275605.1"/>
    </source>
</evidence>
<sequence length="82" mass="9655">MMLWPIFIDVESDKENVREKDPMLVNCVENIDEDLLGRVVSTEEEAYNFYNNYATRVGFNVRRGQKNFCGNLVIFVQKKVFD</sequence>
<dbReference type="Proteomes" id="UP000507245">
    <property type="component" value="Unassembled WGS sequence"/>
</dbReference>
<gene>
    <name evidence="1" type="ORF">CURHAP_LOCUS24531</name>
    <name evidence="2" type="ORF">ORAREDHAP_LOCUS24105</name>
</gene>
<name>A0A6J5UK79_PRUAR</name>
<evidence type="ECO:0008006" key="5">
    <source>
        <dbReference type="Google" id="ProtNLM"/>
    </source>
</evidence>
<reference evidence="1 3" key="2">
    <citation type="submission" date="2020-05" db="EMBL/GenBank/DDBJ databases">
        <authorList>
            <person name="Campoy J."/>
            <person name="Schneeberger K."/>
            <person name="Spophaly S."/>
        </authorList>
    </citation>
    <scope>NUCLEOTIDE SEQUENCE [LARGE SCALE GENOMIC DNA]</scope>
    <source>
        <strain evidence="1">PruArmRojPasFocal</strain>
    </source>
</reference>
<dbReference type="EMBL" id="CAEKKB010000004">
    <property type="protein sequence ID" value="CAB4305994.1"/>
    <property type="molecule type" value="Genomic_DNA"/>
</dbReference>
<dbReference type="Proteomes" id="UP000507222">
    <property type="component" value="Unassembled WGS sequence"/>
</dbReference>
<dbReference type="OrthoDB" id="1894539at2759"/>
<keyword evidence="4" id="KW-1185">Reference proteome</keyword>
<evidence type="ECO:0000313" key="2">
    <source>
        <dbReference type="EMBL" id="CAB4305994.1"/>
    </source>
</evidence>
<evidence type="ECO:0000313" key="3">
    <source>
        <dbReference type="Proteomes" id="UP000507222"/>
    </source>
</evidence>
<dbReference type="AlphaFoldDB" id="A0A6J5UK79"/>
<dbReference type="EMBL" id="CAEKDK010000004">
    <property type="protein sequence ID" value="CAB4275605.1"/>
    <property type="molecule type" value="Genomic_DNA"/>
</dbReference>
<evidence type="ECO:0000313" key="4">
    <source>
        <dbReference type="Proteomes" id="UP000507245"/>
    </source>
</evidence>
<protein>
    <recommendedName>
        <fullName evidence="5">Protein FAR1-RELATED SEQUENCE</fullName>
    </recommendedName>
</protein>
<organism evidence="1 3">
    <name type="scientific">Prunus armeniaca</name>
    <name type="common">Apricot</name>
    <name type="synonym">Armeniaca vulgaris</name>
    <dbReference type="NCBI Taxonomy" id="36596"/>
    <lineage>
        <taxon>Eukaryota</taxon>
        <taxon>Viridiplantae</taxon>
        <taxon>Streptophyta</taxon>
        <taxon>Embryophyta</taxon>
        <taxon>Tracheophyta</taxon>
        <taxon>Spermatophyta</taxon>
        <taxon>Magnoliopsida</taxon>
        <taxon>eudicotyledons</taxon>
        <taxon>Gunneridae</taxon>
        <taxon>Pentapetalae</taxon>
        <taxon>rosids</taxon>
        <taxon>fabids</taxon>
        <taxon>Rosales</taxon>
        <taxon>Rosaceae</taxon>
        <taxon>Amygdaloideae</taxon>
        <taxon>Amygdaleae</taxon>
        <taxon>Prunus</taxon>
    </lineage>
</organism>
<accession>A0A6J5UK79</accession>